<accession>A0AAD3DHS4</accession>
<reference evidence="2 3" key="1">
    <citation type="journal article" date="2021" name="Sci. Rep.">
        <title>Genome sequencing of the multicellular alga Astrephomene provides insights into convergent evolution of germ-soma differentiation.</title>
        <authorList>
            <person name="Yamashita S."/>
            <person name="Yamamoto K."/>
            <person name="Matsuzaki R."/>
            <person name="Suzuki S."/>
            <person name="Yamaguchi H."/>
            <person name="Hirooka S."/>
            <person name="Minakuchi Y."/>
            <person name="Miyagishima S."/>
            <person name="Kawachi M."/>
            <person name="Toyoda A."/>
            <person name="Nozaki H."/>
        </authorList>
    </citation>
    <scope>NUCLEOTIDE SEQUENCE [LARGE SCALE GENOMIC DNA]</scope>
    <source>
        <strain evidence="2 3">NIES-4017</strain>
    </source>
</reference>
<dbReference type="EMBL" id="BMAR01000001">
    <property type="protein sequence ID" value="GFR40913.1"/>
    <property type="molecule type" value="Genomic_DNA"/>
</dbReference>
<keyword evidence="3" id="KW-1185">Reference proteome</keyword>
<dbReference type="SUPFAM" id="SSF48371">
    <property type="entry name" value="ARM repeat"/>
    <property type="match status" value="1"/>
</dbReference>
<proteinExistence type="predicted"/>
<comment type="caution">
    <text evidence="2">The sequence shown here is derived from an EMBL/GenBank/DDBJ whole genome shotgun (WGS) entry which is preliminary data.</text>
</comment>
<evidence type="ECO:0000256" key="1">
    <source>
        <dbReference type="SAM" id="MobiDB-lite"/>
    </source>
</evidence>
<feature type="non-terminal residue" evidence="2">
    <location>
        <position position="439"/>
    </location>
</feature>
<dbReference type="InterPro" id="IPR016024">
    <property type="entry name" value="ARM-type_fold"/>
</dbReference>
<gene>
    <name evidence="2" type="ORF">Agub_g1568</name>
</gene>
<protein>
    <submittedName>
        <fullName evidence="2">Uncharacterized protein</fullName>
    </submittedName>
</protein>
<feature type="compositionally biased region" description="Polar residues" evidence="1">
    <location>
        <begin position="304"/>
        <end position="321"/>
    </location>
</feature>
<evidence type="ECO:0000313" key="2">
    <source>
        <dbReference type="EMBL" id="GFR40913.1"/>
    </source>
</evidence>
<dbReference type="Proteomes" id="UP001054857">
    <property type="component" value="Unassembled WGS sequence"/>
</dbReference>
<name>A0AAD3DHS4_9CHLO</name>
<evidence type="ECO:0000313" key="3">
    <source>
        <dbReference type="Proteomes" id="UP001054857"/>
    </source>
</evidence>
<feature type="region of interest" description="Disordered" evidence="1">
    <location>
        <begin position="300"/>
        <end position="322"/>
    </location>
</feature>
<organism evidence="2 3">
    <name type="scientific">Astrephomene gubernaculifera</name>
    <dbReference type="NCBI Taxonomy" id="47775"/>
    <lineage>
        <taxon>Eukaryota</taxon>
        <taxon>Viridiplantae</taxon>
        <taxon>Chlorophyta</taxon>
        <taxon>core chlorophytes</taxon>
        <taxon>Chlorophyceae</taxon>
        <taxon>CS clade</taxon>
        <taxon>Chlamydomonadales</taxon>
        <taxon>Astrephomenaceae</taxon>
        <taxon>Astrephomene</taxon>
    </lineage>
</organism>
<dbReference type="AlphaFoldDB" id="A0AAD3DHS4"/>
<feature type="non-terminal residue" evidence="2">
    <location>
        <position position="1"/>
    </location>
</feature>
<sequence>SSARSHLLSDPSLLPALAACLAPQQDPRVAAAGLQWLARLLLHPAFLQEKLQGPAVNEFLARILQLLQLLPPAAASPAVGALTPSRAASLAALNASLGRPAQGGGGGGGGGGGSGAVAGLNSSLRGNGGAGGAGGGGSRLLQGAASVGSEAAAGLNSSISISGGGGGGGGGGSLNNSLRSGNGNTRGAAAATAAGGSPMVISASQLLTSPQQAPPCDLAAGDPAVVAAAAVALQRLAACSAPIRGQLVAVPGLLGAVVRQVQGLLEQLAADGYLLPAVTATRLSALLALLCVLVETSDLPPTHGSHSPSHATTSTGASSLLPTAPTAIPLRMLQRKLSSMSLMGSNTACTHTYTHTSSTGSGTGSGSSGLMRFLRPTDDGAGATVGGDSGVAAAGGNGCSNGSGGTDALQQLLDSPLCVEVLCEAIDAMQAVVEAEERA</sequence>